<dbReference type="GO" id="GO:0005634">
    <property type="term" value="C:nucleus"/>
    <property type="evidence" value="ECO:0007669"/>
    <property type="project" value="UniProtKB-SubCell"/>
</dbReference>
<dbReference type="Proteomes" id="UP000792457">
    <property type="component" value="Unassembled WGS sequence"/>
</dbReference>
<keyword evidence="4" id="KW-0238">DNA-binding</keyword>
<dbReference type="PANTHER" id="PTHR11969">
    <property type="entry name" value="MAX DIMERIZATION, MAD"/>
    <property type="match status" value="1"/>
</dbReference>
<keyword evidence="11" id="KW-0175">Coiled coil</keyword>
<organism evidence="14 15">
    <name type="scientific">Ladona fulva</name>
    <name type="common">Scarce chaser dragonfly</name>
    <name type="synonym">Libellula fulva</name>
    <dbReference type="NCBI Taxonomy" id="123851"/>
    <lineage>
        <taxon>Eukaryota</taxon>
        <taxon>Metazoa</taxon>
        <taxon>Ecdysozoa</taxon>
        <taxon>Arthropoda</taxon>
        <taxon>Hexapoda</taxon>
        <taxon>Insecta</taxon>
        <taxon>Pterygota</taxon>
        <taxon>Palaeoptera</taxon>
        <taxon>Odonata</taxon>
        <taxon>Epiprocta</taxon>
        <taxon>Anisoptera</taxon>
        <taxon>Libelluloidea</taxon>
        <taxon>Libellulidae</taxon>
        <taxon>Ladona</taxon>
    </lineage>
</organism>
<evidence type="ECO:0000256" key="12">
    <source>
        <dbReference type="SAM" id="MobiDB-lite"/>
    </source>
</evidence>
<protein>
    <recommendedName>
        <fullName evidence="9">Max-binding protein MNT</fullName>
    </recommendedName>
    <alternativeName>
        <fullName evidence="10">Myc antagonist MNT</fullName>
    </alternativeName>
</protein>
<gene>
    <name evidence="14" type="ORF">J437_LFUL016904</name>
</gene>
<dbReference type="PROSITE" id="PS50888">
    <property type="entry name" value="BHLH"/>
    <property type="match status" value="1"/>
</dbReference>
<reference evidence="14" key="1">
    <citation type="submission" date="2013-04" db="EMBL/GenBank/DDBJ databases">
        <authorList>
            <person name="Qu J."/>
            <person name="Murali S.C."/>
            <person name="Bandaranaike D."/>
            <person name="Bellair M."/>
            <person name="Blankenburg K."/>
            <person name="Chao H."/>
            <person name="Dinh H."/>
            <person name="Doddapaneni H."/>
            <person name="Downs B."/>
            <person name="Dugan-Rocha S."/>
            <person name="Elkadiri S."/>
            <person name="Gnanaolivu R.D."/>
            <person name="Hernandez B."/>
            <person name="Javaid M."/>
            <person name="Jayaseelan J.C."/>
            <person name="Lee S."/>
            <person name="Li M."/>
            <person name="Ming W."/>
            <person name="Munidasa M."/>
            <person name="Muniz J."/>
            <person name="Nguyen L."/>
            <person name="Ongeri F."/>
            <person name="Osuji N."/>
            <person name="Pu L.-L."/>
            <person name="Puazo M."/>
            <person name="Qu C."/>
            <person name="Quiroz J."/>
            <person name="Raj R."/>
            <person name="Weissenberger G."/>
            <person name="Xin Y."/>
            <person name="Zou X."/>
            <person name="Han Y."/>
            <person name="Richards S."/>
            <person name="Worley K."/>
            <person name="Muzny D."/>
            <person name="Gibbs R."/>
        </authorList>
    </citation>
    <scope>NUCLEOTIDE SEQUENCE</scope>
    <source>
        <strain evidence="14">Sampled in the wild</strain>
    </source>
</reference>
<feature type="coiled-coil region" evidence="11">
    <location>
        <begin position="58"/>
        <end position="92"/>
    </location>
</feature>
<keyword evidence="3" id="KW-0805">Transcription regulation</keyword>
<reference evidence="14" key="2">
    <citation type="submission" date="2017-10" db="EMBL/GenBank/DDBJ databases">
        <title>Ladona fulva Genome sequencing and assembly.</title>
        <authorList>
            <person name="Murali S."/>
            <person name="Richards S."/>
            <person name="Bandaranaike D."/>
            <person name="Bellair M."/>
            <person name="Blankenburg K."/>
            <person name="Chao H."/>
            <person name="Dinh H."/>
            <person name="Doddapaneni H."/>
            <person name="Dugan-Rocha S."/>
            <person name="Elkadiri S."/>
            <person name="Gnanaolivu R."/>
            <person name="Hernandez B."/>
            <person name="Skinner E."/>
            <person name="Javaid M."/>
            <person name="Lee S."/>
            <person name="Li M."/>
            <person name="Ming W."/>
            <person name="Munidasa M."/>
            <person name="Muniz J."/>
            <person name="Nguyen L."/>
            <person name="Hughes D."/>
            <person name="Osuji N."/>
            <person name="Pu L.-L."/>
            <person name="Puazo M."/>
            <person name="Qu C."/>
            <person name="Quiroz J."/>
            <person name="Raj R."/>
            <person name="Weissenberger G."/>
            <person name="Xin Y."/>
            <person name="Zou X."/>
            <person name="Han Y."/>
            <person name="Worley K."/>
            <person name="Muzny D."/>
            <person name="Gibbs R."/>
        </authorList>
    </citation>
    <scope>NUCLEOTIDE SEQUENCE</scope>
    <source>
        <strain evidence="14">Sampled in the wild</strain>
    </source>
</reference>
<name>A0A8K0PE89_LADFU</name>
<comment type="subcellular location">
    <subcellularLocation>
        <location evidence="1">Nucleus</location>
    </subcellularLocation>
</comment>
<dbReference type="PANTHER" id="PTHR11969:SF99">
    <property type="entry name" value="MAX-BINDING PROTEIN MNT"/>
    <property type="match status" value="1"/>
</dbReference>
<evidence type="ECO:0000256" key="11">
    <source>
        <dbReference type="SAM" id="Coils"/>
    </source>
</evidence>
<dbReference type="SUPFAM" id="SSF47459">
    <property type="entry name" value="HLH, helix-loop-helix DNA-binding domain"/>
    <property type="match status" value="1"/>
</dbReference>
<dbReference type="OrthoDB" id="419455at2759"/>
<dbReference type="Gene3D" id="4.10.280.10">
    <property type="entry name" value="Helix-loop-helix DNA-binding domain"/>
    <property type="match status" value="1"/>
</dbReference>
<evidence type="ECO:0000256" key="5">
    <source>
        <dbReference type="ARBA" id="ARBA00023163"/>
    </source>
</evidence>
<dbReference type="CDD" id="cd11402">
    <property type="entry name" value="bHLHzip_Mnt"/>
    <property type="match status" value="1"/>
</dbReference>
<dbReference type="SMART" id="SM00353">
    <property type="entry name" value="HLH"/>
    <property type="match status" value="1"/>
</dbReference>
<evidence type="ECO:0000256" key="1">
    <source>
        <dbReference type="ARBA" id="ARBA00004123"/>
    </source>
</evidence>
<evidence type="ECO:0000256" key="6">
    <source>
        <dbReference type="ARBA" id="ARBA00023242"/>
    </source>
</evidence>
<evidence type="ECO:0000313" key="14">
    <source>
        <dbReference type="EMBL" id="KAG8240049.1"/>
    </source>
</evidence>
<dbReference type="GO" id="GO:0046983">
    <property type="term" value="F:protein dimerization activity"/>
    <property type="evidence" value="ECO:0007669"/>
    <property type="project" value="InterPro"/>
</dbReference>
<evidence type="ECO:0000256" key="8">
    <source>
        <dbReference type="ARBA" id="ARBA00062701"/>
    </source>
</evidence>
<comment type="subunit">
    <text evidence="8">Efficient DNA binding requires dimerization with another bHLH protein. Binds DNA as a homodimer or a heterodimer with MAX.</text>
</comment>
<keyword evidence="6" id="KW-0539">Nucleus</keyword>
<comment type="function">
    <text evidence="7">Binds DNA as a heterodimer with MAX and represses transcription. Binds to the canonical E box sequence 5'-CACGTG-3' and, with higher affinity, to 5'-CACGCG-3'.</text>
</comment>
<dbReference type="AlphaFoldDB" id="A0A8K0PE89"/>
<comment type="caution">
    <text evidence="14">The sequence shown here is derived from an EMBL/GenBank/DDBJ whole genome shotgun (WGS) entry which is preliminary data.</text>
</comment>
<accession>A0A8K0PE89</accession>
<feature type="region of interest" description="Disordered" evidence="12">
    <location>
        <begin position="121"/>
        <end position="140"/>
    </location>
</feature>
<dbReference type="GO" id="GO:0000978">
    <property type="term" value="F:RNA polymerase II cis-regulatory region sequence-specific DNA binding"/>
    <property type="evidence" value="ECO:0007669"/>
    <property type="project" value="TreeGrafter"/>
</dbReference>
<keyword evidence="2" id="KW-0678">Repressor</keyword>
<feature type="region of interest" description="Disordered" evidence="12">
    <location>
        <begin position="153"/>
        <end position="188"/>
    </location>
</feature>
<evidence type="ECO:0000256" key="4">
    <source>
        <dbReference type="ARBA" id="ARBA00023125"/>
    </source>
</evidence>
<evidence type="ECO:0000313" key="15">
    <source>
        <dbReference type="Proteomes" id="UP000792457"/>
    </source>
</evidence>
<dbReference type="EMBL" id="KZ310867">
    <property type="protein sequence ID" value="KAG8240049.1"/>
    <property type="molecule type" value="Genomic_DNA"/>
</dbReference>
<evidence type="ECO:0000256" key="2">
    <source>
        <dbReference type="ARBA" id="ARBA00022491"/>
    </source>
</evidence>
<evidence type="ECO:0000256" key="7">
    <source>
        <dbReference type="ARBA" id="ARBA00057176"/>
    </source>
</evidence>
<dbReference type="FunFam" id="4.10.280.10:FF:000034">
    <property type="entry name" value="MAX network transcriptional repressor"/>
    <property type="match status" value="1"/>
</dbReference>
<keyword evidence="5" id="KW-0804">Transcription</keyword>
<dbReference type="Pfam" id="PF00010">
    <property type="entry name" value="HLH"/>
    <property type="match status" value="1"/>
</dbReference>
<sequence length="485" mass="50594">MEIFRRTSGTREVHNKLEKNRRAHLKECFEVLKKQLPVAQDEKKSSNLSILHSALRYIQGLKRKERDYEHEMERLAREKIASQQRLSALKKELSAQWDHIDFNALLPADSLLPEVERIKSRTTNSTSTASEQGHVSEDAEDFSIHPCGKCHVRNTHVPSGRQSPSLQPQHDSQAATQVSRAPPGSATAVLSPVHLTSNHQRHCQAMSSPKSPILPSSPILFGPQQPLALTVHPTHHHSSLVLPHAKCREQDAKVVSSSATIHLATGQHSVAYLNAGELSQEGAIASSGKFAAHHLSPAVAITGGSIALSNGVVTSAAVSLASSQSARPISLAHSPTSGGTSAMLSTGIHGAGSTPISALPTHITPAGIAHLVAPISHAALVAASGAASLMTPLALVSSSGRPVAAHILGPSSPGPGKVIASGATGALPLLKPVTVGGQLPLMNAQYLTTATALGGLAHLVKPLVVVSSAASNHSTGSKLQSAPPQ</sequence>
<feature type="compositionally biased region" description="Polar residues" evidence="12">
    <location>
        <begin position="121"/>
        <end position="133"/>
    </location>
</feature>
<dbReference type="InterPro" id="IPR036638">
    <property type="entry name" value="HLH_DNA-bd_sf"/>
</dbReference>
<evidence type="ECO:0000256" key="9">
    <source>
        <dbReference type="ARBA" id="ARBA00070444"/>
    </source>
</evidence>
<feature type="compositionally biased region" description="Polar residues" evidence="12">
    <location>
        <begin position="156"/>
        <end position="179"/>
    </location>
</feature>
<dbReference type="GO" id="GO:0000981">
    <property type="term" value="F:DNA-binding transcription factor activity, RNA polymerase II-specific"/>
    <property type="evidence" value="ECO:0007669"/>
    <property type="project" value="TreeGrafter"/>
</dbReference>
<feature type="domain" description="BHLH" evidence="13">
    <location>
        <begin position="9"/>
        <end position="61"/>
    </location>
</feature>
<proteinExistence type="predicted"/>
<evidence type="ECO:0000256" key="10">
    <source>
        <dbReference type="ARBA" id="ARBA00083368"/>
    </source>
</evidence>
<dbReference type="InterPro" id="IPR011598">
    <property type="entry name" value="bHLH_dom"/>
</dbReference>
<evidence type="ECO:0000259" key="13">
    <source>
        <dbReference type="PROSITE" id="PS50888"/>
    </source>
</evidence>
<evidence type="ECO:0000256" key="3">
    <source>
        <dbReference type="ARBA" id="ARBA00023015"/>
    </source>
</evidence>
<keyword evidence="15" id="KW-1185">Reference proteome</keyword>